<comment type="similarity">
    <text evidence="2">Belongs to the membrane-bound acyltransferase family. Sterol o-acyltransferase subfamily.</text>
</comment>
<feature type="transmembrane region" description="Helical" evidence="10">
    <location>
        <begin position="198"/>
        <end position="219"/>
    </location>
</feature>
<keyword evidence="4 10" id="KW-0812">Transmembrane</keyword>
<feature type="transmembrane region" description="Helical" evidence="10">
    <location>
        <begin position="522"/>
        <end position="541"/>
    </location>
</feature>
<evidence type="ECO:0000256" key="7">
    <source>
        <dbReference type="ARBA" id="ARBA00023136"/>
    </source>
</evidence>
<feature type="transmembrane region" description="Helical" evidence="10">
    <location>
        <begin position="280"/>
        <end position="302"/>
    </location>
</feature>
<dbReference type="PANTHER" id="PTHR10408">
    <property type="entry name" value="STEROL O-ACYLTRANSFERASE"/>
    <property type="match status" value="1"/>
</dbReference>
<dbReference type="Proteomes" id="UP000230066">
    <property type="component" value="Unassembled WGS sequence"/>
</dbReference>
<dbReference type="GO" id="GO:0008374">
    <property type="term" value="F:O-acyltransferase activity"/>
    <property type="evidence" value="ECO:0007669"/>
    <property type="project" value="InterPro"/>
</dbReference>
<feature type="transmembrane region" description="Helical" evidence="10">
    <location>
        <begin position="573"/>
        <end position="594"/>
    </location>
</feature>
<keyword evidence="8" id="KW-0012">Acyltransferase</keyword>
<evidence type="ECO:0000256" key="10">
    <source>
        <dbReference type="SAM" id="Phobius"/>
    </source>
</evidence>
<evidence type="ECO:0000256" key="5">
    <source>
        <dbReference type="ARBA" id="ARBA00022824"/>
    </source>
</evidence>
<keyword evidence="12" id="KW-1185">Reference proteome</keyword>
<organism evidence="11 12">
    <name type="scientific">Fasciola hepatica</name>
    <name type="common">Liver fluke</name>
    <dbReference type="NCBI Taxonomy" id="6192"/>
    <lineage>
        <taxon>Eukaryota</taxon>
        <taxon>Metazoa</taxon>
        <taxon>Spiralia</taxon>
        <taxon>Lophotrochozoa</taxon>
        <taxon>Platyhelminthes</taxon>
        <taxon>Trematoda</taxon>
        <taxon>Digenea</taxon>
        <taxon>Plagiorchiida</taxon>
        <taxon>Echinostomata</taxon>
        <taxon>Echinostomatoidea</taxon>
        <taxon>Fasciolidae</taxon>
        <taxon>Fasciola</taxon>
    </lineage>
</organism>
<keyword evidence="3" id="KW-0808">Transferase</keyword>
<comment type="caution">
    <text evidence="11">The sequence shown here is derived from an EMBL/GenBank/DDBJ whole genome shotgun (WGS) entry which is preliminary data.</text>
</comment>
<feature type="transmembrane region" description="Helical" evidence="10">
    <location>
        <begin position="439"/>
        <end position="462"/>
    </location>
</feature>
<dbReference type="Pfam" id="PF03062">
    <property type="entry name" value="MBOAT"/>
    <property type="match status" value="1"/>
</dbReference>
<dbReference type="PANTHER" id="PTHR10408:SF8">
    <property type="entry name" value="O-ACYLTRANSFERASE"/>
    <property type="match status" value="1"/>
</dbReference>
<dbReference type="GO" id="GO:0005789">
    <property type="term" value="C:endoplasmic reticulum membrane"/>
    <property type="evidence" value="ECO:0007669"/>
    <property type="project" value="UniProtKB-SubCell"/>
</dbReference>
<feature type="transmembrane region" description="Helical" evidence="10">
    <location>
        <begin position="396"/>
        <end position="418"/>
    </location>
</feature>
<dbReference type="InterPro" id="IPR014371">
    <property type="entry name" value="Oat_ACAT_DAG_ARE"/>
</dbReference>
<keyword evidence="7 10" id="KW-0472">Membrane</keyword>
<proteinExistence type="inferred from homology"/>
<feature type="transmembrane region" description="Helical" evidence="10">
    <location>
        <begin position="547"/>
        <end position="566"/>
    </location>
</feature>
<evidence type="ECO:0000256" key="1">
    <source>
        <dbReference type="ARBA" id="ARBA00004477"/>
    </source>
</evidence>
<feature type="transmembrane region" description="Helical" evidence="10">
    <location>
        <begin position="240"/>
        <end position="265"/>
    </location>
</feature>
<evidence type="ECO:0000256" key="4">
    <source>
        <dbReference type="ARBA" id="ARBA00022692"/>
    </source>
</evidence>
<dbReference type="EMBL" id="JXXN02002838">
    <property type="protein sequence ID" value="THD22324.1"/>
    <property type="molecule type" value="Genomic_DNA"/>
</dbReference>
<reference evidence="11" key="1">
    <citation type="submission" date="2019-03" db="EMBL/GenBank/DDBJ databases">
        <title>Improved annotation for the trematode Fasciola hepatica.</title>
        <authorList>
            <person name="Choi Y.-J."/>
            <person name="Martin J."/>
            <person name="Mitreva M."/>
        </authorList>
    </citation>
    <scope>NUCLEOTIDE SEQUENCE [LARGE SCALE GENOMIC DNA]</scope>
</reference>
<name>A0A4E0R8C6_FASHE</name>
<evidence type="ECO:0000256" key="6">
    <source>
        <dbReference type="ARBA" id="ARBA00022989"/>
    </source>
</evidence>
<sequence>MRVDRSARAVAQFRSSTVTTCEGRSQIILSMSEQTECESNSHIRQRGTTLSNDSMGSESDYSRDQSNSVTLGQSDSFANNAKSTCGNPEAAKAMCSSPERNTRTNLLRKLIWTDLIEQTRTKFVREMEQHLDDALNNIAACAEEREKSLDSSRWDSDYLVDKCQTDDPVTNKYLKDKVFCRRDSVLTVLFEISHIRTVYHMFIAILVIFSMNTILVDLLDPKNSMLTYDLEFFRFAFGGIHEVATCWLAMQITIMFLPFIGFIVWCTKRPATPRVCKTDWVALACFILHQALFAVLPIRFIIKHQLPPASTAIIALEQVRMFMKSHAFVRTSAEEVFIRQAVLASQMSSNPKGSSSRADPTKTQLWCPDFSHYLYFLFAPTLIYRDSYPRTNSVRWSYVVTNLFQVAGCVLLSYYIFVRFCFSEFVNFGQLTGYTLRQFILTASATSLPGGMVMLLTFFASLHSWLNAFAEMLRFGDRLFYKDWWNSTAFSTWYRTWNVVVHDWLYIYLYRDVQRFAPHRSRQMATAVVFCLSALVHEYVLILVLRFAYPVLFVFFACAGYPFIYLKGSGRGWNVLIWVLLFIGWGQMMCLYSMEWYARKNCQPVFGSWVDFFVPHSWFCRPMVEPTD</sequence>
<comment type="subcellular location">
    <subcellularLocation>
        <location evidence="1">Endoplasmic reticulum membrane</location>
        <topology evidence="1">Multi-pass membrane protein</topology>
    </subcellularLocation>
</comment>
<accession>A0A4E0R8C6</accession>
<evidence type="ECO:0000256" key="2">
    <source>
        <dbReference type="ARBA" id="ARBA00009010"/>
    </source>
</evidence>
<evidence type="ECO:0000256" key="8">
    <source>
        <dbReference type="ARBA" id="ARBA00023315"/>
    </source>
</evidence>
<feature type="compositionally biased region" description="Polar residues" evidence="9">
    <location>
        <begin position="33"/>
        <end position="86"/>
    </location>
</feature>
<evidence type="ECO:0000313" key="11">
    <source>
        <dbReference type="EMBL" id="THD22324.1"/>
    </source>
</evidence>
<evidence type="ECO:0000256" key="9">
    <source>
        <dbReference type="SAM" id="MobiDB-lite"/>
    </source>
</evidence>
<keyword evidence="5" id="KW-0256">Endoplasmic reticulum</keyword>
<feature type="region of interest" description="Disordered" evidence="9">
    <location>
        <begin position="33"/>
        <end position="98"/>
    </location>
</feature>
<dbReference type="GO" id="GO:0008203">
    <property type="term" value="P:cholesterol metabolic process"/>
    <property type="evidence" value="ECO:0007669"/>
    <property type="project" value="TreeGrafter"/>
</dbReference>
<dbReference type="InterPro" id="IPR004299">
    <property type="entry name" value="MBOAT_fam"/>
</dbReference>
<dbReference type="AlphaFoldDB" id="A0A4E0R8C6"/>
<gene>
    <name evidence="11" type="ORF">D915_006596</name>
</gene>
<protein>
    <submittedName>
        <fullName evidence="11">Sterol O-acyltransferase</fullName>
    </submittedName>
</protein>
<evidence type="ECO:0000256" key="3">
    <source>
        <dbReference type="ARBA" id="ARBA00022679"/>
    </source>
</evidence>
<keyword evidence="6 10" id="KW-1133">Transmembrane helix</keyword>
<evidence type="ECO:0000313" key="12">
    <source>
        <dbReference type="Proteomes" id="UP000230066"/>
    </source>
</evidence>